<proteinExistence type="predicted"/>
<reference evidence="1" key="1">
    <citation type="submission" date="2019-03" db="EMBL/GenBank/DDBJ databases">
        <authorList>
            <person name="Mank J."/>
            <person name="Almeida P."/>
        </authorList>
    </citation>
    <scope>NUCLEOTIDE SEQUENCE</scope>
    <source>
        <strain evidence="1">78183</strain>
    </source>
</reference>
<name>A0A6N2LQ07_SALVM</name>
<dbReference type="EMBL" id="CAADRP010001574">
    <property type="protein sequence ID" value="VFU42178.1"/>
    <property type="molecule type" value="Genomic_DNA"/>
</dbReference>
<sequence>MSDIKYGYPYPAQGYYQGPPVMAPPQYYAAPPPRREPGFLEGW</sequence>
<gene>
    <name evidence="1" type="ORF">SVIM_LOCUS251311</name>
</gene>
<organism evidence="1">
    <name type="scientific">Salix viminalis</name>
    <name type="common">Common osier</name>
    <name type="synonym">Basket willow</name>
    <dbReference type="NCBI Taxonomy" id="40686"/>
    <lineage>
        <taxon>Eukaryota</taxon>
        <taxon>Viridiplantae</taxon>
        <taxon>Streptophyta</taxon>
        <taxon>Embryophyta</taxon>
        <taxon>Tracheophyta</taxon>
        <taxon>Spermatophyta</taxon>
        <taxon>Magnoliopsida</taxon>
        <taxon>eudicotyledons</taxon>
        <taxon>Gunneridae</taxon>
        <taxon>Pentapetalae</taxon>
        <taxon>rosids</taxon>
        <taxon>fabids</taxon>
        <taxon>Malpighiales</taxon>
        <taxon>Salicaceae</taxon>
        <taxon>Saliceae</taxon>
        <taxon>Salix</taxon>
    </lineage>
</organism>
<protein>
    <recommendedName>
        <fullName evidence="2">Cysteine-rich transmembrane CYSTM domain-containing protein</fullName>
    </recommendedName>
</protein>
<accession>A0A6N2LQ07</accession>
<dbReference type="AlphaFoldDB" id="A0A6N2LQ07"/>
<evidence type="ECO:0008006" key="2">
    <source>
        <dbReference type="Google" id="ProtNLM"/>
    </source>
</evidence>
<evidence type="ECO:0000313" key="1">
    <source>
        <dbReference type="EMBL" id="VFU42178.1"/>
    </source>
</evidence>